<dbReference type="InterPro" id="IPR020806">
    <property type="entry name" value="PKS_PP-bd"/>
</dbReference>
<dbReference type="Gene3D" id="3.40.47.10">
    <property type="match status" value="1"/>
</dbReference>
<evidence type="ECO:0000256" key="1">
    <source>
        <dbReference type="ARBA" id="ARBA00022450"/>
    </source>
</evidence>
<evidence type="ECO:0000259" key="5">
    <source>
        <dbReference type="PROSITE" id="PS52004"/>
    </source>
</evidence>
<gene>
    <name evidence="6" type="ORF">ACTOB_006431</name>
</gene>
<dbReference type="CDD" id="cd00833">
    <property type="entry name" value="PKS"/>
    <property type="match status" value="1"/>
</dbReference>
<protein>
    <submittedName>
        <fullName evidence="6">Beta-ketoacyl synthase N-terminal-like domain-containing protein</fullName>
    </submittedName>
</protein>
<dbReference type="Gene3D" id="3.40.50.1820">
    <property type="entry name" value="alpha/beta hydrolase"/>
    <property type="match status" value="1"/>
</dbReference>
<dbReference type="InterPro" id="IPR020841">
    <property type="entry name" value="PKS_Beta-ketoAc_synthase_dom"/>
</dbReference>
<dbReference type="InterPro" id="IPR014030">
    <property type="entry name" value="Ketoacyl_synth_N"/>
</dbReference>
<dbReference type="PANTHER" id="PTHR43775">
    <property type="entry name" value="FATTY ACID SYNTHASE"/>
    <property type="match status" value="1"/>
</dbReference>
<dbReference type="SUPFAM" id="SSF53901">
    <property type="entry name" value="Thiolase-like"/>
    <property type="match status" value="1"/>
</dbReference>
<name>A0ABY8WD58_9ACTN</name>
<dbReference type="Pfam" id="PF02801">
    <property type="entry name" value="Ketoacyl-synt_C"/>
    <property type="match status" value="1"/>
</dbReference>
<reference evidence="6 7" key="1">
    <citation type="submission" date="2023-06" db="EMBL/GenBank/DDBJ databases">
        <authorList>
            <person name="Yushchuk O."/>
            <person name="Binda E."/>
            <person name="Ruckert-Reed C."/>
            <person name="Fedorenko V."/>
            <person name="Kalinowski J."/>
            <person name="Marinelli F."/>
        </authorList>
    </citation>
    <scope>NUCLEOTIDE SEQUENCE [LARGE SCALE GENOMIC DNA]</scope>
    <source>
        <strain evidence="6 7">NRRL 3884</strain>
    </source>
</reference>
<feature type="domain" description="Ketosynthase family 3 (KS3)" evidence="5">
    <location>
        <begin position="2"/>
        <end position="411"/>
    </location>
</feature>
<dbReference type="Pfam" id="PF16197">
    <property type="entry name" value="KAsynt_C_assoc"/>
    <property type="match status" value="1"/>
</dbReference>
<dbReference type="RefSeq" id="WP_284915611.1">
    <property type="nucleotide sequence ID" value="NZ_CP126980.1"/>
</dbReference>
<dbReference type="EMBL" id="CP126980">
    <property type="protein sequence ID" value="WIM94408.1"/>
    <property type="molecule type" value="Genomic_DNA"/>
</dbReference>
<dbReference type="SMART" id="SM00823">
    <property type="entry name" value="PKS_PP"/>
    <property type="match status" value="1"/>
</dbReference>
<keyword evidence="1" id="KW-0596">Phosphopantetheine</keyword>
<dbReference type="Gene3D" id="1.10.1240.100">
    <property type="match status" value="1"/>
</dbReference>
<dbReference type="PROSITE" id="PS00606">
    <property type="entry name" value="KS3_1"/>
    <property type="match status" value="1"/>
</dbReference>
<dbReference type="InterPro" id="IPR018201">
    <property type="entry name" value="Ketoacyl_synth_AS"/>
</dbReference>
<sequence length="763" mass="79229">MSGHIAVIGMAGRFPGAGTVDEFWQNLLDGRDAITRVAVPAGVAARGLLDRPEWFDAGYFGIPPAVARVINPQQRLFLQCAVEALENAGYDSFRYPGTIGVYAGSGENAYAQVLRSRAGDLPALSEWEIQVANGPDSLCSRAAHKLGLRGPAVTVQAGCATSLLAVHLAIRGLLGGDCDIALAGGVKVRIPAGGPAVDDVGIQAPDGYCRAFDAAAAGPVGADALGLVVLKRLEDAEADGDRIDAVIRGSAINNDGANRVGFTAPSAEGQAAVIRKAHRAAGITPESCTYVEAHGTGTPLGDPIEIAALTAAFGSGGPAGHCGVGSVKTNIGHADAAAGIAGLIKTVLAVKHGVLPASLHFAVPNPQIDFARSPFRVVTERRKWQPEEGPRRAGVSAFSVGGINAHVVLEQPPEAPLGTPPSPYPQVLVLSAKTPSALTAMTGRLAEHLRASPGTPLDHLAWTLQTGRGEHGHRAMALVHDHADAVSVLAGEQPDRLIRAAGPTRSRPLVFRLPAIEDPLAEYATWAALYRTQPAFRRAVDECGARAAFRDGPDACPAPLLAFAGLYAMAQLWRRWGAEPARVTGSGVGAQVADKLTGMLGTGPEHAVAGDEVTLEIRTGTCPADERAMLDAIGRLWLAGASITWSALHEGRSPVRVAAPAYPFEGERHIVAGPAAAPVPGPAAGPATATTMLPLVTDLFGEILGLPEVDPDDSFFDLGGDSLLAMRFVTRLRDFLPVEFAPRTLFQAPTAAAMAAVLEEQAR</sequence>
<keyword evidence="3" id="KW-0808">Transferase</keyword>
<dbReference type="PROSITE" id="PS52004">
    <property type="entry name" value="KS3_2"/>
    <property type="match status" value="1"/>
</dbReference>
<dbReference type="Pfam" id="PF00109">
    <property type="entry name" value="ketoacyl-synt"/>
    <property type="match status" value="1"/>
</dbReference>
<accession>A0ABY8WD58</accession>
<dbReference type="InterPro" id="IPR036736">
    <property type="entry name" value="ACP-like_sf"/>
</dbReference>
<feature type="domain" description="Carrier" evidence="4">
    <location>
        <begin position="687"/>
        <end position="762"/>
    </location>
</feature>
<dbReference type="InterPro" id="IPR050091">
    <property type="entry name" value="PKS_NRPS_Biosynth_Enz"/>
</dbReference>
<proteinExistence type="predicted"/>
<dbReference type="InterPro" id="IPR014031">
    <property type="entry name" value="Ketoacyl_synth_C"/>
</dbReference>
<evidence type="ECO:0000313" key="6">
    <source>
        <dbReference type="EMBL" id="WIM94408.1"/>
    </source>
</evidence>
<dbReference type="PANTHER" id="PTHR43775:SF37">
    <property type="entry name" value="SI:DKEY-61P9.11"/>
    <property type="match status" value="1"/>
</dbReference>
<organism evidence="6 7">
    <name type="scientific">Actinoplanes oblitus</name>
    <dbReference type="NCBI Taxonomy" id="3040509"/>
    <lineage>
        <taxon>Bacteria</taxon>
        <taxon>Bacillati</taxon>
        <taxon>Actinomycetota</taxon>
        <taxon>Actinomycetes</taxon>
        <taxon>Micromonosporales</taxon>
        <taxon>Micromonosporaceae</taxon>
        <taxon>Actinoplanes</taxon>
    </lineage>
</organism>
<dbReference type="InterPro" id="IPR029058">
    <property type="entry name" value="AB_hydrolase_fold"/>
</dbReference>
<dbReference type="InterPro" id="IPR009081">
    <property type="entry name" value="PP-bd_ACP"/>
</dbReference>
<dbReference type="InterPro" id="IPR032821">
    <property type="entry name" value="PKS_assoc"/>
</dbReference>
<evidence type="ECO:0000256" key="2">
    <source>
        <dbReference type="ARBA" id="ARBA00022553"/>
    </source>
</evidence>
<dbReference type="SMART" id="SM00825">
    <property type="entry name" value="PKS_KS"/>
    <property type="match status" value="1"/>
</dbReference>
<dbReference type="InterPro" id="IPR016039">
    <property type="entry name" value="Thiolase-like"/>
</dbReference>
<dbReference type="Proteomes" id="UP001240150">
    <property type="component" value="Chromosome"/>
</dbReference>
<keyword evidence="2" id="KW-0597">Phosphoprotein</keyword>
<dbReference type="PROSITE" id="PS50075">
    <property type="entry name" value="CARRIER"/>
    <property type="match status" value="1"/>
</dbReference>
<keyword evidence="7" id="KW-1185">Reference proteome</keyword>
<evidence type="ECO:0000259" key="4">
    <source>
        <dbReference type="PROSITE" id="PS50075"/>
    </source>
</evidence>
<evidence type="ECO:0000256" key="3">
    <source>
        <dbReference type="ARBA" id="ARBA00022679"/>
    </source>
</evidence>
<dbReference type="Pfam" id="PF00550">
    <property type="entry name" value="PP-binding"/>
    <property type="match status" value="1"/>
</dbReference>
<dbReference type="Gene3D" id="3.30.70.3290">
    <property type="match status" value="1"/>
</dbReference>
<evidence type="ECO:0000313" key="7">
    <source>
        <dbReference type="Proteomes" id="UP001240150"/>
    </source>
</evidence>
<dbReference type="SUPFAM" id="SSF47336">
    <property type="entry name" value="ACP-like"/>
    <property type="match status" value="1"/>
</dbReference>